<name>A0A2H0YRZ9_9BACT</name>
<gene>
    <name evidence="1" type="ORF">COT26_02825</name>
</gene>
<evidence type="ECO:0000313" key="2">
    <source>
        <dbReference type="Proteomes" id="UP000236845"/>
    </source>
</evidence>
<dbReference type="EMBL" id="PEXW01000064">
    <property type="protein sequence ID" value="PIS40523.1"/>
    <property type="molecule type" value="Genomic_DNA"/>
</dbReference>
<sequence>MSDLKLDVDQAGELKAAFRRSDWTNEEIKKLCEGNILAEVRQVIEGNAEIKTLEHVIDCDANPFVPNNWTIEEHQKSGMFKWDPAQVKPYLSESQSKGKAIGGHDLRKDLRGKPVMNACIRDYLLAHPELIPDSWKGKYIFFWGTIYRDSDGDLCVRDLYLGGDRWQWGCYWLEGDWTDRSPAALRASLPAEASA</sequence>
<proteinExistence type="predicted"/>
<reference evidence="2" key="1">
    <citation type="submission" date="2017-09" db="EMBL/GenBank/DDBJ databases">
        <title>Depth-based differentiation of microbial function through sediment-hosted aquifers and enrichment of novel symbionts in the deep terrestrial subsurface.</title>
        <authorList>
            <person name="Probst A.J."/>
            <person name="Ladd B."/>
            <person name="Jarett J.K."/>
            <person name="Geller-Mcgrath D.E."/>
            <person name="Sieber C.M.K."/>
            <person name="Emerson J.B."/>
            <person name="Anantharaman K."/>
            <person name="Thomas B.C."/>
            <person name="Malmstrom R."/>
            <person name="Stieglmeier M."/>
            <person name="Klingl A."/>
            <person name="Woyke T."/>
            <person name="Ryan C.M."/>
            <person name="Banfield J.F."/>
        </authorList>
    </citation>
    <scope>NUCLEOTIDE SEQUENCE [LARGE SCALE GENOMIC DNA]</scope>
</reference>
<evidence type="ECO:0000313" key="1">
    <source>
        <dbReference type="EMBL" id="PIS40523.1"/>
    </source>
</evidence>
<comment type="caution">
    <text evidence="1">The sequence shown here is derived from an EMBL/GenBank/DDBJ whole genome shotgun (WGS) entry which is preliminary data.</text>
</comment>
<dbReference type="Proteomes" id="UP000236845">
    <property type="component" value="Unassembled WGS sequence"/>
</dbReference>
<organism evidence="1 2">
    <name type="scientific">Candidatus Kerfeldbacteria bacterium CG08_land_8_20_14_0_20_43_14</name>
    <dbReference type="NCBI Taxonomy" id="2014246"/>
    <lineage>
        <taxon>Bacteria</taxon>
        <taxon>Candidatus Kerfeldiibacteriota</taxon>
    </lineage>
</organism>
<dbReference type="AlphaFoldDB" id="A0A2H0YRZ9"/>
<protein>
    <submittedName>
        <fullName evidence="1">Uncharacterized protein</fullName>
    </submittedName>
</protein>
<accession>A0A2H0YRZ9</accession>